<name>A0AA41PXE8_9ACTN</name>
<gene>
    <name evidence="1" type="ORF">LZ495_08925</name>
</gene>
<dbReference type="Proteomes" id="UP001165378">
    <property type="component" value="Unassembled WGS sequence"/>
</dbReference>
<organism evidence="1 2">
    <name type="scientific">Yinghuangia soli</name>
    <dbReference type="NCBI Taxonomy" id="2908204"/>
    <lineage>
        <taxon>Bacteria</taxon>
        <taxon>Bacillati</taxon>
        <taxon>Actinomycetota</taxon>
        <taxon>Actinomycetes</taxon>
        <taxon>Kitasatosporales</taxon>
        <taxon>Streptomycetaceae</taxon>
        <taxon>Yinghuangia</taxon>
    </lineage>
</organism>
<dbReference type="EMBL" id="JAKFHA010000003">
    <property type="protein sequence ID" value="MCF2527332.1"/>
    <property type="molecule type" value="Genomic_DNA"/>
</dbReference>
<comment type="caution">
    <text evidence="1">The sequence shown here is derived from an EMBL/GenBank/DDBJ whole genome shotgun (WGS) entry which is preliminary data.</text>
</comment>
<dbReference type="RefSeq" id="WP_235051468.1">
    <property type="nucleotide sequence ID" value="NZ_JAKFHA010000003.1"/>
</dbReference>
<evidence type="ECO:0000313" key="2">
    <source>
        <dbReference type="Proteomes" id="UP001165378"/>
    </source>
</evidence>
<accession>A0AA41PXE8</accession>
<evidence type="ECO:0000313" key="1">
    <source>
        <dbReference type="EMBL" id="MCF2527332.1"/>
    </source>
</evidence>
<sequence>MLTIRGNASQRLRQLADQFIRNVVAVHNATIQTVVADPHIRLMVLVDVVESDSSDSEGTDRLQNTRIGWVAPDSEITITMEIAPDGNGLYDGLLHELILHVAPAALKHATAIARHAAPVYPVSDAAIQAEEAQEHAAQAAWQTMADISVASGIGGLLDAVIMDTCAHSKAIARAVVNTLRQNHRISDVTAGELLQEINS</sequence>
<dbReference type="AlphaFoldDB" id="A0AA41PXE8"/>
<proteinExistence type="predicted"/>
<reference evidence="1" key="1">
    <citation type="submission" date="2022-01" db="EMBL/GenBank/DDBJ databases">
        <title>Genome-Based Taxonomic Classification of the Phylum Actinobacteria.</title>
        <authorList>
            <person name="Gao Y."/>
        </authorList>
    </citation>
    <scope>NUCLEOTIDE SEQUENCE</scope>
    <source>
        <strain evidence="1">KLBMP 8922</strain>
    </source>
</reference>
<keyword evidence="2" id="KW-1185">Reference proteome</keyword>
<protein>
    <submittedName>
        <fullName evidence="1">Uncharacterized protein</fullName>
    </submittedName>
</protein>